<dbReference type="EMBL" id="LR026988">
    <property type="protein sequence ID" value="VDB83512.1"/>
    <property type="molecule type" value="Genomic_DNA"/>
</dbReference>
<dbReference type="AlphaFoldDB" id="A0A9X9MEG5"/>
<name>A0A9X9MEG5_BLUGR</name>
<gene>
    <name evidence="1" type="ORF">BGT96224V316_LOCUS2709</name>
</gene>
<sequence length="16" mass="1849">MQGLLSIQRIVSFPYP</sequence>
<dbReference type="Proteomes" id="UP000324639">
    <property type="component" value="Chromosome Bgt_-05"/>
</dbReference>
<evidence type="ECO:0000313" key="2">
    <source>
        <dbReference type="Proteomes" id="UP000324639"/>
    </source>
</evidence>
<accession>A0A9X9MEG5</accession>
<proteinExistence type="predicted"/>
<evidence type="ECO:0000313" key="1">
    <source>
        <dbReference type="EMBL" id="VDB83512.1"/>
    </source>
</evidence>
<keyword evidence="2" id="KW-1185">Reference proteome</keyword>
<reference evidence="1 2" key="1">
    <citation type="submission" date="2018-08" db="EMBL/GenBank/DDBJ databases">
        <authorList>
            <person name="Muller C M."/>
        </authorList>
    </citation>
    <scope>NUCLEOTIDE SEQUENCE [LARGE SCALE GENOMIC DNA]</scope>
</reference>
<protein>
    <submittedName>
        <fullName evidence="1">Bgt-50316</fullName>
    </submittedName>
</protein>
<organism evidence="1 2">
    <name type="scientific">Blumeria graminis f. sp. tritici</name>
    <dbReference type="NCBI Taxonomy" id="62690"/>
    <lineage>
        <taxon>Eukaryota</taxon>
        <taxon>Fungi</taxon>
        <taxon>Dikarya</taxon>
        <taxon>Ascomycota</taxon>
        <taxon>Pezizomycotina</taxon>
        <taxon>Leotiomycetes</taxon>
        <taxon>Erysiphales</taxon>
        <taxon>Erysiphaceae</taxon>
        <taxon>Blumeria</taxon>
    </lineage>
</organism>